<dbReference type="OMA" id="ENIMHAD"/>
<dbReference type="GO" id="GO:0046982">
    <property type="term" value="F:protein heterodimerization activity"/>
    <property type="evidence" value="ECO:0007669"/>
    <property type="project" value="InterPro"/>
</dbReference>
<evidence type="ECO:0000259" key="5">
    <source>
        <dbReference type="Pfam" id="PF00808"/>
    </source>
</evidence>
<comment type="subcellular location">
    <subcellularLocation>
        <location evidence="1">Nucleus</location>
    </subcellularLocation>
</comment>
<dbReference type="CDD" id="cd22929">
    <property type="entry name" value="HFD_POLE4-like"/>
    <property type="match status" value="1"/>
</dbReference>
<accession>A5DBV9</accession>
<dbReference type="InterPro" id="IPR009072">
    <property type="entry name" value="Histone-fold"/>
</dbReference>
<dbReference type="PANTHER" id="PTHR10252">
    <property type="entry name" value="HISTONE-LIKE TRANSCRIPTION FACTOR CCAAT-RELATED"/>
    <property type="match status" value="1"/>
</dbReference>
<feature type="chain" id="PRO_5002679828" description="Transcription factor CBF/NF-Y/archaeal histone domain-containing protein" evidence="4">
    <location>
        <begin position="20"/>
        <end position="273"/>
    </location>
</feature>
<evidence type="ECO:0000256" key="2">
    <source>
        <dbReference type="ARBA" id="ARBA00023242"/>
    </source>
</evidence>
<dbReference type="InterPro" id="IPR003958">
    <property type="entry name" value="CBFA_NFYB_domain"/>
</dbReference>
<proteinExistence type="predicted"/>
<evidence type="ECO:0000256" key="3">
    <source>
        <dbReference type="SAM" id="MobiDB-lite"/>
    </source>
</evidence>
<reference evidence="6 7" key="1">
    <citation type="journal article" date="2009" name="Nature">
        <title>Evolution of pathogenicity and sexual reproduction in eight Candida genomes.</title>
        <authorList>
            <person name="Butler G."/>
            <person name="Rasmussen M.D."/>
            <person name="Lin M.F."/>
            <person name="Santos M.A."/>
            <person name="Sakthikumar S."/>
            <person name="Munro C.A."/>
            <person name="Rheinbay E."/>
            <person name="Grabherr M."/>
            <person name="Forche A."/>
            <person name="Reedy J.L."/>
            <person name="Agrafioti I."/>
            <person name="Arnaud M.B."/>
            <person name="Bates S."/>
            <person name="Brown A.J."/>
            <person name="Brunke S."/>
            <person name="Costanzo M.C."/>
            <person name="Fitzpatrick D.A."/>
            <person name="de Groot P.W."/>
            <person name="Harris D."/>
            <person name="Hoyer L.L."/>
            <person name="Hube B."/>
            <person name="Klis F.M."/>
            <person name="Kodira C."/>
            <person name="Lennard N."/>
            <person name="Logue M.E."/>
            <person name="Martin R."/>
            <person name="Neiman A.M."/>
            <person name="Nikolaou E."/>
            <person name="Quail M.A."/>
            <person name="Quinn J."/>
            <person name="Santos M.C."/>
            <person name="Schmitzberger F.F."/>
            <person name="Sherlock G."/>
            <person name="Shah P."/>
            <person name="Silverstein K.A."/>
            <person name="Skrzypek M.S."/>
            <person name="Soll D."/>
            <person name="Staggs R."/>
            <person name="Stansfield I."/>
            <person name="Stumpf M.P."/>
            <person name="Sudbery P.E."/>
            <person name="Srikantha T."/>
            <person name="Zeng Q."/>
            <person name="Berman J."/>
            <person name="Berriman M."/>
            <person name="Heitman J."/>
            <person name="Gow N.A."/>
            <person name="Lorenz M.C."/>
            <person name="Birren B.W."/>
            <person name="Kellis M."/>
            <person name="Cuomo C.A."/>
        </authorList>
    </citation>
    <scope>NUCLEOTIDE SEQUENCE [LARGE SCALE GENOMIC DNA]</scope>
    <source>
        <strain evidence="7">ATCC 6260 / CBS 566 / DSM 6381 / JCM 1539 / NBRC 10279 / NRRL Y-324</strain>
    </source>
</reference>
<dbReference type="eggNOG" id="KOG1658">
    <property type="taxonomic scope" value="Eukaryota"/>
</dbReference>
<evidence type="ECO:0000256" key="4">
    <source>
        <dbReference type="SAM" id="SignalP"/>
    </source>
</evidence>
<dbReference type="SUPFAM" id="SSF47113">
    <property type="entry name" value="Histone-fold"/>
    <property type="match status" value="1"/>
</dbReference>
<dbReference type="STRING" id="294746.A5DBV9"/>
<protein>
    <recommendedName>
        <fullName evidence="5">Transcription factor CBF/NF-Y/archaeal histone domain-containing protein</fullName>
    </recommendedName>
</protein>
<name>A5DBV9_PICGU</name>
<dbReference type="PANTHER" id="PTHR10252:SF151">
    <property type="entry name" value="DNA POLYMERASE EPSILON NONCATALYTIC SUBUNIT"/>
    <property type="match status" value="1"/>
</dbReference>
<keyword evidence="7" id="KW-1185">Reference proteome</keyword>
<dbReference type="EMBL" id="CH408155">
    <property type="protein sequence ID" value="EDK36666.1"/>
    <property type="molecule type" value="Genomic_DNA"/>
</dbReference>
<dbReference type="OrthoDB" id="636685at2759"/>
<dbReference type="Proteomes" id="UP000001997">
    <property type="component" value="Unassembled WGS sequence"/>
</dbReference>
<feature type="compositionally biased region" description="Polar residues" evidence="3">
    <location>
        <begin position="235"/>
        <end position="250"/>
    </location>
</feature>
<evidence type="ECO:0000256" key="1">
    <source>
        <dbReference type="ARBA" id="ARBA00004123"/>
    </source>
</evidence>
<feature type="signal peptide" evidence="4">
    <location>
        <begin position="1"/>
        <end position="19"/>
    </location>
</feature>
<feature type="compositionally biased region" description="Acidic residues" evidence="3">
    <location>
        <begin position="74"/>
        <end position="88"/>
    </location>
</feature>
<dbReference type="HOGENOM" id="CLU_084533_0_0_1"/>
<dbReference type="Gene3D" id="1.10.20.10">
    <property type="entry name" value="Histone, subunit A"/>
    <property type="match status" value="1"/>
</dbReference>
<organism evidence="6 7">
    <name type="scientific">Meyerozyma guilliermondii (strain ATCC 6260 / CBS 566 / DSM 6381 / JCM 1539 / NBRC 10279 / NRRL Y-324)</name>
    <name type="common">Yeast</name>
    <name type="synonym">Candida guilliermondii</name>
    <dbReference type="NCBI Taxonomy" id="294746"/>
    <lineage>
        <taxon>Eukaryota</taxon>
        <taxon>Fungi</taxon>
        <taxon>Dikarya</taxon>
        <taxon>Ascomycota</taxon>
        <taxon>Saccharomycotina</taxon>
        <taxon>Pichiomycetes</taxon>
        <taxon>Debaryomycetaceae</taxon>
        <taxon>Meyerozyma</taxon>
    </lineage>
</organism>
<dbReference type="GeneID" id="5129059"/>
<feature type="region of interest" description="Disordered" evidence="3">
    <location>
        <begin position="221"/>
        <end position="257"/>
    </location>
</feature>
<dbReference type="InParanoid" id="A5DBV9"/>
<keyword evidence="4" id="KW-0732">Signal</keyword>
<dbReference type="RefSeq" id="XP_001487387.1">
    <property type="nucleotide sequence ID" value="XM_001487337.1"/>
</dbReference>
<dbReference type="InterPro" id="IPR050568">
    <property type="entry name" value="Transcr_DNA_Rep_Reg"/>
</dbReference>
<feature type="domain" description="Transcription factor CBF/NF-Y/archaeal histone" evidence="5">
    <location>
        <begin position="124"/>
        <end position="187"/>
    </location>
</feature>
<dbReference type="AlphaFoldDB" id="A5DBV9"/>
<keyword evidence="2" id="KW-0539">Nucleus</keyword>
<evidence type="ECO:0000313" key="7">
    <source>
        <dbReference type="Proteomes" id="UP000001997"/>
    </source>
</evidence>
<dbReference type="GO" id="GO:0008623">
    <property type="term" value="C:CHRAC"/>
    <property type="evidence" value="ECO:0007669"/>
    <property type="project" value="TreeGrafter"/>
</dbReference>
<feature type="compositionally biased region" description="Acidic residues" evidence="3">
    <location>
        <begin position="109"/>
        <end position="120"/>
    </location>
</feature>
<gene>
    <name evidence="6" type="ORF">PGUG_00764</name>
</gene>
<dbReference type="VEuPathDB" id="FungiDB:PGUG_00764"/>
<feature type="region of interest" description="Disordered" evidence="3">
    <location>
        <begin position="36"/>
        <end position="124"/>
    </location>
</feature>
<dbReference type="Pfam" id="PF00808">
    <property type="entry name" value="CBFD_NFYB_HMF"/>
    <property type="match status" value="1"/>
</dbReference>
<dbReference type="KEGG" id="pgu:PGUG_00764"/>
<sequence length="273" mass="30017">MNLDCSFTWTVLFFVAASAHLTSTRISTIIFMSAPSSQPELHETPNTTPPVMSATATPNPDDFLSAENRPENEVSNEEPEPMEVDPNESEAINGQENKDKSINGQDQSEAMEEDEPEDSESTLSLPISKIKKIFKMDPDYVSASSGALYATGLATELFVQYLVEQASVSARMEKRKKLQYKDFSSAVSMQEALHFLSDTVPKSQPIGELIQQQKINVNTDQPDIFADDSTKEQDNNTPVPTLPKGQQTLSFGAPNPAPVKKAVIQNLMADDNE</sequence>
<evidence type="ECO:0000313" key="6">
    <source>
        <dbReference type="EMBL" id="EDK36666.1"/>
    </source>
</evidence>
<dbReference type="GO" id="GO:0006261">
    <property type="term" value="P:DNA-templated DNA replication"/>
    <property type="evidence" value="ECO:0007669"/>
    <property type="project" value="TreeGrafter"/>
</dbReference>
<feature type="compositionally biased region" description="Polar residues" evidence="3">
    <location>
        <begin position="36"/>
        <end position="58"/>
    </location>
</feature>